<evidence type="ECO:0000313" key="5">
    <source>
        <dbReference type="Proteomes" id="UP000030669"/>
    </source>
</evidence>
<dbReference type="GO" id="GO:0008270">
    <property type="term" value="F:zinc ion binding"/>
    <property type="evidence" value="ECO:0007669"/>
    <property type="project" value="UniProtKB-KW"/>
</dbReference>
<sequence>MLETQSYRDMPQYNPLTANHCYHFLPKDAVRLYHLFNKQQGVNTHIPLERNLDEWMDPTSPNFRNDIQESVFYYSKHADAGEQLKVCICTEDMEKSAWQYVHQSTILLDGTFGICTSRLLLFVVMGVDARRKGIPLALFLFSAPTGSRATHAGYSTSILAELLQHWRDSLSGRKGVAFCPYVAITNTDIKGHRALLLVWPEIWLLLCKFHLRLLNSVEHGAACALIEEERSNCRALEKLGGAGAAPAAQAGLKYLDYLKTMWMPEPLWLGWSRQARIRASAILSVPVDDILTTTNHLESFNHVLKNKCLPQWQHSGARLRFDFLIHILITEFIPEFFASRREREWLQRWIDMRFQQFTGGEHLCSSLDDQRQAKAAKACCWWEADTLHDQAARVILHAGLLTSITRGSSGHQFEALCSSTAANFDDPTHVRYRLTICQNGGARCSCPDFLHRGGACKHLRAMQMIIDGWVAAGNVPHFNYPSSLPEARQINTIPVIPPIEPRPQAAAIISSMLMLQDMAADLGGAQVDAAMGSGAAGRAMGLLGAGPSLVAIQVQQRAEQIIQSVLPQLRGLALIMQESKLSESSQITEIREVVSRLHLSLSGQIEAGSSLPAPPEPSATHYSKCHRGLGLLSPSPELKQKRHKSYATL</sequence>
<dbReference type="eggNOG" id="ENOG502SI4R">
    <property type="taxonomic scope" value="Eukaryota"/>
</dbReference>
<feature type="compositionally biased region" description="Basic residues" evidence="2">
    <location>
        <begin position="640"/>
        <end position="649"/>
    </location>
</feature>
<dbReference type="EMBL" id="KB469310">
    <property type="protein sequence ID" value="EPQ51420.1"/>
    <property type="molecule type" value="Genomic_DNA"/>
</dbReference>
<dbReference type="AlphaFoldDB" id="S7RAZ2"/>
<dbReference type="OMA" id="HELWAQC"/>
<organism evidence="4 5">
    <name type="scientific">Gloeophyllum trabeum (strain ATCC 11539 / FP-39264 / Madison 617)</name>
    <name type="common">Brown rot fungus</name>
    <dbReference type="NCBI Taxonomy" id="670483"/>
    <lineage>
        <taxon>Eukaryota</taxon>
        <taxon>Fungi</taxon>
        <taxon>Dikarya</taxon>
        <taxon>Basidiomycota</taxon>
        <taxon>Agaricomycotina</taxon>
        <taxon>Agaricomycetes</taxon>
        <taxon>Gloeophyllales</taxon>
        <taxon>Gloeophyllaceae</taxon>
        <taxon>Gloeophyllum</taxon>
    </lineage>
</organism>
<dbReference type="HOGENOM" id="CLU_007844_0_0_1"/>
<keyword evidence="1" id="KW-0479">Metal-binding</keyword>
<dbReference type="PROSITE" id="PS50966">
    <property type="entry name" value="ZF_SWIM"/>
    <property type="match status" value="1"/>
</dbReference>
<dbReference type="KEGG" id="gtr:GLOTRDRAFT_96192"/>
<evidence type="ECO:0000256" key="1">
    <source>
        <dbReference type="PROSITE-ProRule" id="PRU00325"/>
    </source>
</evidence>
<evidence type="ECO:0000256" key="2">
    <source>
        <dbReference type="SAM" id="MobiDB-lite"/>
    </source>
</evidence>
<protein>
    <recommendedName>
        <fullName evidence="3">SWIM-type domain-containing protein</fullName>
    </recommendedName>
</protein>
<keyword evidence="1" id="KW-0863">Zinc-finger</keyword>
<evidence type="ECO:0000259" key="3">
    <source>
        <dbReference type="PROSITE" id="PS50966"/>
    </source>
</evidence>
<dbReference type="GeneID" id="19309810"/>
<keyword evidence="5" id="KW-1185">Reference proteome</keyword>
<feature type="region of interest" description="Disordered" evidence="2">
    <location>
        <begin position="606"/>
        <end position="649"/>
    </location>
</feature>
<name>S7RAZ2_GLOTA</name>
<dbReference type="Proteomes" id="UP000030669">
    <property type="component" value="Unassembled WGS sequence"/>
</dbReference>
<dbReference type="OrthoDB" id="2422225at2759"/>
<dbReference type="RefSeq" id="XP_007869900.1">
    <property type="nucleotide sequence ID" value="XM_007871709.1"/>
</dbReference>
<keyword evidence="1" id="KW-0862">Zinc</keyword>
<dbReference type="Pfam" id="PF04434">
    <property type="entry name" value="SWIM"/>
    <property type="match status" value="1"/>
</dbReference>
<evidence type="ECO:0000313" key="4">
    <source>
        <dbReference type="EMBL" id="EPQ51420.1"/>
    </source>
</evidence>
<gene>
    <name evidence="4" type="ORF">GLOTRDRAFT_96192</name>
</gene>
<dbReference type="InterPro" id="IPR007527">
    <property type="entry name" value="Znf_SWIM"/>
</dbReference>
<proteinExistence type="predicted"/>
<feature type="domain" description="SWIM-type" evidence="3">
    <location>
        <begin position="432"/>
        <end position="467"/>
    </location>
</feature>
<reference evidence="4 5" key="1">
    <citation type="journal article" date="2012" name="Science">
        <title>The Paleozoic origin of enzymatic lignin decomposition reconstructed from 31 fungal genomes.</title>
        <authorList>
            <person name="Floudas D."/>
            <person name="Binder M."/>
            <person name="Riley R."/>
            <person name="Barry K."/>
            <person name="Blanchette R.A."/>
            <person name="Henrissat B."/>
            <person name="Martinez A.T."/>
            <person name="Otillar R."/>
            <person name="Spatafora J.W."/>
            <person name="Yadav J.S."/>
            <person name="Aerts A."/>
            <person name="Benoit I."/>
            <person name="Boyd A."/>
            <person name="Carlson A."/>
            <person name="Copeland A."/>
            <person name="Coutinho P.M."/>
            <person name="de Vries R.P."/>
            <person name="Ferreira P."/>
            <person name="Findley K."/>
            <person name="Foster B."/>
            <person name="Gaskell J."/>
            <person name="Glotzer D."/>
            <person name="Gorecki P."/>
            <person name="Heitman J."/>
            <person name="Hesse C."/>
            <person name="Hori C."/>
            <person name="Igarashi K."/>
            <person name="Jurgens J.A."/>
            <person name="Kallen N."/>
            <person name="Kersten P."/>
            <person name="Kohler A."/>
            <person name="Kuees U."/>
            <person name="Kumar T.K.A."/>
            <person name="Kuo A."/>
            <person name="LaButti K."/>
            <person name="Larrondo L.F."/>
            <person name="Lindquist E."/>
            <person name="Ling A."/>
            <person name="Lombard V."/>
            <person name="Lucas S."/>
            <person name="Lundell T."/>
            <person name="Martin R."/>
            <person name="McLaughlin D.J."/>
            <person name="Morgenstern I."/>
            <person name="Morin E."/>
            <person name="Murat C."/>
            <person name="Nagy L.G."/>
            <person name="Nolan M."/>
            <person name="Ohm R.A."/>
            <person name="Patyshakuliyeva A."/>
            <person name="Rokas A."/>
            <person name="Ruiz-Duenas F.J."/>
            <person name="Sabat G."/>
            <person name="Salamov A."/>
            <person name="Samejima M."/>
            <person name="Schmutz J."/>
            <person name="Slot J.C."/>
            <person name="St John F."/>
            <person name="Stenlid J."/>
            <person name="Sun H."/>
            <person name="Sun S."/>
            <person name="Syed K."/>
            <person name="Tsang A."/>
            <person name="Wiebenga A."/>
            <person name="Young D."/>
            <person name="Pisabarro A."/>
            <person name="Eastwood D.C."/>
            <person name="Martin F."/>
            <person name="Cullen D."/>
            <person name="Grigoriev I.V."/>
            <person name="Hibbett D.S."/>
        </authorList>
    </citation>
    <scope>NUCLEOTIDE SEQUENCE [LARGE SCALE GENOMIC DNA]</scope>
    <source>
        <strain evidence="4 5">ATCC 11539</strain>
    </source>
</reference>
<accession>S7RAZ2</accession>